<comment type="similarity">
    <text evidence="1">Belongs to the complex I 24 kDa subunit family.</text>
</comment>
<name>A0A369AZ00_9FIRM</name>
<proteinExistence type="inferred from homology"/>
<dbReference type="InterPro" id="IPR028431">
    <property type="entry name" value="NADP_DH_HndA-like"/>
</dbReference>
<dbReference type="InterPro" id="IPR002023">
    <property type="entry name" value="NuoE-like"/>
</dbReference>
<dbReference type="RefSeq" id="WP_114298331.1">
    <property type="nucleotide sequence ID" value="NZ_QPJT01000015.1"/>
</dbReference>
<keyword evidence="5 7" id="KW-0411">Iron-sulfur</keyword>
<comment type="caution">
    <text evidence="8">The sequence shown here is derived from an EMBL/GenBank/DDBJ whole genome shotgun (WGS) entry which is preliminary data.</text>
</comment>
<evidence type="ECO:0000256" key="3">
    <source>
        <dbReference type="ARBA" id="ARBA00022723"/>
    </source>
</evidence>
<evidence type="ECO:0000256" key="2">
    <source>
        <dbReference type="ARBA" id="ARBA00022714"/>
    </source>
</evidence>
<dbReference type="Gene3D" id="1.10.10.1590">
    <property type="entry name" value="NADH-quinone oxidoreductase subunit E"/>
    <property type="match status" value="1"/>
</dbReference>
<dbReference type="InterPro" id="IPR036249">
    <property type="entry name" value="Thioredoxin-like_sf"/>
</dbReference>
<comment type="cofactor">
    <cofactor evidence="6">
        <name>[2Fe-2S] cluster</name>
        <dbReference type="ChEBI" id="CHEBI:190135"/>
    </cofactor>
</comment>
<keyword evidence="2 7" id="KW-0001">2Fe-2S</keyword>
<dbReference type="SUPFAM" id="SSF52833">
    <property type="entry name" value="Thioredoxin-like"/>
    <property type="match status" value="1"/>
</dbReference>
<protein>
    <submittedName>
        <fullName evidence="8">NADH-quinone oxidoreductase subunit E</fullName>
    </submittedName>
</protein>
<organism evidence="8 9">
    <name type="scientific">Anaerobacterium chartisolvens</name>
    <dbReference type="NCBI Taxonomy" id="1297424"/>
    <lineage>
        <taxon>Bacteria</taxon>
        <taxon>Bacillati</taxon>
        <taxon>Bacillota</taxon>
        <taxon>Clostridia</taxon>
        <taxon>Eubacteriales</taxon>
        <taxon>Oscillospiraceae</taxon>
        <taxon>Anaerobacterium</taxon>
    </lineage>
</organism>
<dbReference type="PIRSF" id="PIRSF000216">
    <property type="entry name" value="NADH_DH_24kDa"/>
    <property type="match status" value="1"/>
</dbReference>
<dbReference type="OrthoDB" id="9807941at2"/>
<reference evidence="8 9" key="1">
    <citation type="submission" date="2018-07" db="EMBL/GenBank/DDBJ databases">
        <title>Genomic Encyclopedia of Type Strains, Phase IV (KMG-IV): sequencing the most valuable type-strain genomes for metagenomic binning, comparative biology and taxonomic classification.</title>
        <authorList>
            <person name="Goeker M."/>
        </authorList>
    </citation>
    <scope>NUCLEOTIDE SEQUENCE [LARGE SCALE GENOMIC DNA]</scope>
    <source>
        <strain evidence="8 9">DSM 27016</strain>
    </source>
</reference>
<dbReference type="InterPro" id="IPR042128">
    <property type="entry name" value="NuoE_dom"/>
</dbReference>
<keyword evidence="9" id="KW-1185">Reference proteome</keyword>
<evidence type="ECO:0000256" key="6">
    <source>
        <dbReference type="ARBA" id="ARBA00034078"/>
    </source>
</evidence>
<sequence length="158" mass="17387">MEKVREVLSRYGNQKESLIQIMLELQQLSGNNYLPAEWVAAVSEALQMPLSKVYGVITFYAMFNTSPKGKFIVEVCKSGPCHVSGAENVLCMLEEELGIKAGETTCDGIFTLQLSSCFGACDIAPAIKVGESVYGNLTREKLKDIIVSYREGLKYAKC</sequence>
<evidence type="ECO:0000256" key="7">
    <source>
        <dbReference type="PIRSR" id="PIRSR000216-1"/>
    </source>
</evidence>
<evidence type="ECO:0000256" key="4">
    <source>
        <dbReference type="ARBA" id="ARBA00023004"/>
    </source>
</evidence>
<feature type="binding site" evidence="7">
    <location>
        <position position="76"/>
    </location>
    <ligand>
        <name>[2Fe-2S] cluster</name>
        <dbReference type="ChEBI" id="CHEBI:190135"/>
    </ligand>
</feature>
<dbReference type="EMBL" id="QPJT01000015">
    <property type="protein sequence ID" value="RCX14305.1"/>
    <property type="molecule type" value="Genomic_DNA"/>
</dbReference>
<keyword evidence="3 7" id="KW-0479">Metal-binding</keyword>
<dbReference type="PANTHER" id="PTHR43342:SF1">
    <property type="entry name" value="BIFURCATING [FEFE] HYDROGENASE GAMMA SUBUNIT"/>
    <property type="match status" value="1"/>
</dbReference>
<evidence type="ECO:0000256" key="1">
    <source>
        <dbReference type="ARBA" id="ARBA00010643"/>
    </source>
</evidence>
<dbReference type="GO" id="GO:0016491">
    <property type="term" value="F:oxidoreductase activity"/>
    <property type="evidence" value="ECO:0007669"/>
    <property type="project" value="InterPro"/>
</dbReference>
<dbReference type="AlphaFoldDB" id="A0A369AZ00"/>
<accession>A0A369AZ00</accession>
<evidence type="ECO:0000256" key="5">
    <source>
        <dbReference type="ARBA" id="ARBA00023014"/>
    </source>
</evidence>
<evidence type="ECO:0000313" key="9">
    <source>
        <dbReference type="Proteomes" id="UP000253034"/>
    </source>
</evidence>
<dbReference type="Pfam" id="PF01257">
    <property type="entry name" value="2Fe-2S_thioredx"/>
    <property type="match status" value="1"/>
</dbReference>
<keyword evidence="4 7" id="KW-0408">Iron</keyword>
<dbReference type="Gene3D" id="3.40.30.10">
    <property type="entry name" value="Glutaredoxin"/>
    <property type="match status" value="1"/>
</dbReference>
<comment type="cofactor">
    <cofactor evidence="7">
        <name>[2Fe-2S] cluster</name>
        <dbReference type="ChEBI" id="CHEBI:190135"/>
    </cofactor>
    <text evidence="7">Binds 1 [2Fe-2S] cluster.</text>
</comment>
<dbReference type="CDD" id="cd03064">
    <property type="entry name" value="TRX_Fd_NuoE"/>
    <property type="match status" value="1"/>
</dbReference>
<dbReference type="GO" id="GO:0046872">
    <property type="term" value="F:metal ion binding"/>
    <property type="evidence" value="ECO:0007669"/>
    <property type="project" value="UniProtKB-KW"/>
</dbReference>
<dbReference type="PANTHER" id="PTHR43342">
    <property type="entry name" value="NADH-QUINONE OXIDOREDUCTASE, E SUBUNIT"/>
    <property type="match status" value="1"/>
</dbReference>
<dbReference type="GO" id="GO:0051537">
    <property type="term" value="F:2 iron, 2 sulfur cluster binding"/>
    <property type="evidence" value="ECO:0007669"/>
    <property type="project" value="UniProtKB-KW"/>
</dbReference>
<gene>
    <name evidence="8" type="ORF">DFR58_11528</name>
</gene>
<dbReference type="Proteomes" id="UP000253034">
    <property type="component" value="Unassembled WGS sequence"/>
</dbReference>
<dbReference type="InterPro" id="IPR041921">
    <property type="entry name" value="NuoE_N"/>
</dbReference>
<evidence type="ECO:0000313" key="8">
    <source>
        <dbReference type="EMBL" id="RCX14305.1"/>
    </source>
</evidence>
<feature type="binding site" evidence="7">
    <location>
        <position position="117"/>
    </location>
    <ligand>
        <name>[2Fe-2S] cluster</name>
        <dbReference type="ChEBI" id="CHEBI:190135"/>
    </ligand>
</feature>
<feature type="binding site" evidence="7">
    <location>
        <position position="81"/>
    </location>
    <ligand>
        <name>[2Fe-2S] cluster</name>
        <dbReference type="ChEBI" id="CHEBI:190135"/>
    </ligand>
</feature>
<feature type="binding site" evidence="7">
    <location>
        <position position="121"/>
    </location>
    <ligand>
        <name>[2Fe-2S] cluster</name>
        <dbReference type="ChEBI" id="CHEBI:190135"/>
    </ligand>
</feature>